<evidence type="ECO:0000256" key="3">
    <source>
        <dbReference type="ARBA" id="ARBA00022840"/>
    </source>
</evidence>
<protein>
    <recommendedName>
        <fullName evidence="7">T-complex protein 1 subunit alpha</fullName>
    </recommendedName>
</protein>
<evidence type="ECO:0000256" key="2">
    <source>
        <dbReference type="ARBA" id="ARBA00022741"/>
    </source>
</evidence>
<sequence>MDSLRLLFLGEFNDGATVLSLLSIENPARCIFDKEIRDGTTSAVIIAAELLHYANEIIKAKIHPTTIITSYQLACQEAVKFMQDQLSIKVDVLGRDALINTAQTTMSSKIIGKGDIKYPVKAVNVLKTKCMRSWCVPFSSYSPIFNISSIAMKKESKITIECIQKILGAGANIVLTTKGIVEAGAMASGFSDDKLILIKGMKVVSSSSIVLQGANNYMLDIEKALHNTLSVIKCTLENGAVVPGGGAVESALSIYLENFTATLVCFHKQLVIAEFASALLSIPKMLAVNAAKDSTNLIAKLHSYHHVAQNAPVGDLKKALLHCSLGLMSGDVQDNSLFTSKCM</sequence>
<keyword evidence="2" id="KW-0547">Nucleotide-binding</keyword>
<dbReference type="Pfam" id="PF00118">
    <property type="entry name" value="Cpn60_TCP1"/>
    <property type="match status" value="2"/>
</dbReference>
<dbReference type="SUPFAM" id="SSF54849">
    <property type="entry name" value="GroEL-intermediate domain like"/>
    <property type="match status" value="1"/>
</dbReference>
<dbReference type="EMBL" id="KN834841">
    <property type="protein sequence ID" value="KIK52517.1"/>
    <property type="molecule type" value="Genomic_DNA"/>
</dbReference>
<evidence type="ECO:0000313" key="6">
    <source>
        <dbReference type="Proteomes" id="UP000053593"/>
    </source>
</evidence>
<dbReference type="GO" id="GO:0140662">
    <property type="term" value="F:ATP-dependent protein folding chaperone"/>
    <property type="evidence" value="ECO:0007669"/>
    <property type="project" value="InterPro"/>
</dbReference>
<dbReference type="Gene3D" id="3.30.260.10">
    <property type="entry name" value="TCP-1-like chaperonin intermediate domain"/>
    <property type="match status" value="2"/>
</dbReference>
<dbReference type="HOGENOM" id="CLU_809054_0_0_1"/>
<keyword evidence="3" id="KW-0067">ATP-binding</keyword>
<dbReference type="SUPFAM" id="SSF48592">
    <property type="entry name" value="GroEL equatorial domain-like"/>
    <property type="match status" value="1"/>
</dbReference>
<accession>A0A0D0C3Z7</accession>
<gene>
    <name evidence="5" type="ORF">GYMLUDRAFT_1028647</name>
</gene>
<dbReference type="InterPro" id="IPR002423">
    <property type="entry name" value="Cpn60/GroEL/TCP-1"/>
</dbReference>
<evidence type="ECO:0000313" key="5">
    <source>
        <dbReference type="EMBL" id="KIK52517.1"/>
    </source>
</evidence>
<dbReference type="InterPro" id="IPR027413">
    <property type="entry name" value="GROEL-like_equatorial_sf"/>
</dbReference>
<dbReference type="OrthoDB" id="10248520at2759"/>
<proteinExistence type="inferred from homology"/>
<evidence type="ECO:0000256" key="1">
    <source>
        <dbReference type="ARBA" id="ARBA00008020"/>
    </source>
</evidence>
<organism evidence="5 6">
    <name type="scientific">Collybiopsis luxurians FD-317 M1</name>
    <dbReference type="NCBI Taxonomy" id="944289"/>
    <lineage>
        <taxon>Eukaryota</taxon>
        <taxon>Fungi</taxon>
        <taxon>Dikarya</taxon>
        <taxon>Basidiomycota</taxon>
        <taxon>Agaricomycotina</taxon>
        <taxon>Agaricomycetes</taxon>
        <taxon>Agaricomycetidae</taxon>
        <taxon>Agaricales</taxon>
        <taxon>Marasmiineae</taxon>
        <taxon>Omphalotaceae</taxon>
        <taxon>Collybiopsis</taxon>
        <taxon>Collybiopsis luxurians</taxon>
    </lineage>
</organism>
<name>A0A0D0C3Z7_9AGAR</name>
<dbReference type="Gene3D" id="1.10.560.10">
    <property type="entry name" value="GroEL-like equatorial domain"/>
    <property type="match status" value="2"/>
</dbReference>
<reference evidence="5 6" key="1">
    <citation type="submission" date="2014-04" db="EMBL/GenBank/DDBJ databases">
        <title>Evolutionary Origins and Diversification of the Mycorrhizal Mutualists.</title>
        <authorList>
            <consortium name="DOE Joint Genome Institute"/>
            <consortium name="Mycorrhizal Genomics Consortium"/>
            <person name="Kohler A."/>
            <person name="Kuo A."/>
            <person name="Nagy L.G."/>
            <person name="Floudas D."/>
            <person name="Copeland A."/>
            <person name="Barry K.W."/>
            <person name="Cichocki N."/>
            <person name="Veneault-Fourrey C."/>
            <person name="LaButti K."/>
            <person name="Lindquist E.A."/>
            <person name="Lipzen A."/>
            <person name="Lundell T."/>
            <person name="Morin E."/>
            <person name="Murat C."/>
            <person name="Riley R."/>
            <person name="Ohm R."/>
            <person name="Sun H."/>
            <person name="Tunlid A."/>
            <person name="Henrissat B."/>
            <person name="Grigoriev I.V."/>
            <person name="Hibbett D.S."/>
            <person name="Martin F."/>
        </authorList>
    </citation>
    <scope>NUCLEOTIDE SEQUENCE [LARGE SCALE GENOMIC DNA]</scope>
    <source>
        <strain evidence="5 6">FD-317 M1</strain>
    </source>
</reference>
<evidence type="ECO:0008006" key="7">
    <source>
        <dbReference type="Google" id="ProtNLM"/>
    </source>
</evidence>
<dbReference type="GO" id="GO:0005524">
    <property type="term" value="F:ATP binding"/>
    <property type="evidence" value="ECO:0007669"/>
    <property type="project" value="UniProtKB-KW"/>
</dbReference>
<evidence type="ECO:0000256" key="4">
    <source>
        <dbReference type="ARBA" id="ARBA00023186"/>
    </source>
</evidence>
<keyword evidence="4" id="KW-0143">Chaperone</keyword>
<dbReference type="Proteomes" id="UP000053593">
    <property type="component" value="Unassembled WGS sequence"/>
</dbReference>
<dbReference type="Gene3D" id="3.50.7.10">
    <property type="entry name" value="GroEL"/>
    <property type="match status" value="1"/>
</dbReference>
<dbReference type="PANTHER" id="PTHR11353">
    <property type="entry name" value="CHAPERONIN"/>
    <property type="match status" value="1"/>
</dbReference>
<dbReference type="InterPro" id="IPR017998">
    <property type="entry name" value="Chaperone_TCP-1"/>
</dbReference>
<dbReference type="InterPro" id="IPR027409">
    <property type="entry name" value="GroEL-like_apical_dom_sf"/>
</dbReference>
<comment type="similarity">
    <text evidence="1">Belongs to the TCP-1 chaperonin family.</text>
</comment>
<keyword evidence="6" id="KW-1185">Reference proteome</keyword>
<dbReference type="InterPro" id="IPR027410">
    <property type="entry name" value="TCP-1-like_intermed_sf"/>
</dbReference>
<dbReference type="AlphaFoldDB" id="A0A0D0C3Z7"/>